<organism evidence="6 7">
    <name type="scientific">Apostasia shenzhenica</name>
    <dbReference type="NCBI Taxonomy" id="1088818"/>
    <lineage>
        <taxon>Eukaryota</taxon>
        <taxon>Viridiplantae</taxon>
        <taxon>Streptophyta</taxon>
        <taxon>Embryophyta</taxon>
        <taxon>Tracheophyta</taxon>
        <taxon>Spermatophyta</taxon>
        <taxon>Magnoliopsida</taxon>
        <taxon>Liliopsida</taxon>
        <taxon>Asparagales</taxon>
        <taxon>Orchidaceae</taxon>
        <taxon>Apostasioideae</taxon>
        <taxon>Apostasia</taxon>
    </lineage>
</organism>
<evidence type="ECO:0000256" key="1">
    <source>
        <dbReference type="ARBA" id="ARBA00010617"/>
    </source>
</evidence>
<dbReference type="STRING" id="1088818.A0A2I0B5A4"/>
<dbReference type="PANTHER" id="PTHR47955">
    <property type="entry name" value="CYTOCHROME P450 FAMILY 71 PROTEIN"/>
    <property type="match status" value="1"/>
</dbReference>
<evidence type="ECO:0000256" key="4">
    <source>
        <dbReference type="ARBA" id="ARBA00023002"/>
    </source>
</evidence>
<dbReference type="EC" id="1.14.13.-" evidence="6"/>
<dbReference type="GO" id="GO:0020037">
    <property type="term" value="F:heme binding"/>
    <property type="evidence" value="ECO:0007669"/>
    <property type="project" value="InterPro"/>
</dbReference>
<dbReference type="Proteomes" id="UP000236161">
    <property type="component" value="Unassembled WGS sequence"/>
</dbReference>
<keyword evidence="3" id="KW-0479">Metal-binding</keyword>
<dbReference type="EMBL" id="KZ451911">
    <property type="protein sequence ID" value="PKA62973.1"/>
    <property type="molecule type" value="Genomic_DNA"/>
</dbReference>
<keyword evidence="7" id="KW-1185">Reference proteome</keyword>
<evidence type="ECO:0000256" key="3">
    <source>
        <dbReference type="ARBA" id="ARBA00022723"/>
    </source>
</evidence>
<dbReference type="AlphaFoldDB" id="A0A2I0B5A4"/>
<dbReference type="InterPro" id="IPR001128">
    <property type="entry name" value="Cyt_P450"/>
</dbReference>
<keyword evidence="2" id="KW-0349">Heme</keyword>
<name>A0A2I0B5A4_9ASPA</name>
<dbReference type="PANTHER" id="PTHR47955:SF8">
    <property type="entry name" value="CYTOCHROME P450 71D11-LIKE"/>
    <property type="match status" value="1"/>
</dbReference>
<dbReference type="GO" id="GO:0016705">
    <property type="term" value="F:oxidoreductase activity, acting on paired donors, with incorporation or reduction of molecular oxygen"/>
    <property type="evidence" value="ECO:0007669"/>
    <property type="project" value="InterPro"/>
</dbReference>
<dbReference type="InterPro" id="IPR036396">
    <property type="entry name" value="Cyt_P450_sf"/>
</dbReference>
<evidence type="ECO:0000313" key="7">
    <source>
        <dbReference type="Proteomes" id="UP000236161"/>
    </source>
</evidence>
<dbReference type="Gene3D" id="1.10.630.10">
    <property type="entry name" value="Cytochrome P450"/>
    <property type="match status" value="1"/>
</dbReference>
<dbReference type="GO" id="GO:0004497">
    <property type="term" value="F:monooxygenase activity"/>
    <property type="evidence" value="ECO:0007669"/>
    <property type="project" value="InterPro"/>
</dbReference>
<reference evidence="6 7" key="1">
    <citation type="journal article" date="2017" name="Nature">
        <title>The Apostasia genome and the evolution of orchids.</title>
        <authorList>
            <person name="Zhang G.Q."/>
            <person name="Liu K.W."/>
            <person name="Li Z."/>
            <person name="Lohaus R."/>
            <person name="Hsiao Y.Y."/>
            <person name="Niu S.C."/>
            <person name="Wang J.Y."/>
            <person name="Lin Y.C."/>
            <person name="Xu Q."/>
            <person name="Chen L.J."/>
            <person name="Yoshida K."/>
            <person name="Fujiwara S."/>
            <person name="Wang Z.W."/>
            <person name="Zhang Y.Q."/>
            <person name="Mitsuda N."/>
            <person name="Wang M."/>
            <person name="Liu G.H."/>
            <person name="Pecoraro L."/>
            <person name="Huang H.X."/>
            <person name="Xiao X.J."/>
            <person name="Lin M."/>
            <person name="Wu X.Y."/>
            <person name="Wu W.L."/>
            <person name="Chen Y.Y."/>
            <person name="Chang S.B."/>
            <person name="Sakamoto S."/>
            <person name="Ohme-Takagi M."/>
            <person name="Yagi M."/>
            <person name="Zeng S.J."/>
            <person name="Shen C.Y."/>
            <person name="Yeh C.M."/>
            <person name="Luo Y.B."/>
            <person name="Tsai W.C."/>
            <person name="Van de Peer Y."/>
            <person name="Liu Z.J."/>
        </authorList>
    </citation>
    <scope>NUCLEOTIDE SEQUENCE [LARGE SCALE GENOMIC DNA]</scope>
    <source>
        <strain evidence="7">cv. Shenzhen</strain>
        <tissue evidence="6">Stem</tissue>
    </source>
</reference>
<dbReference type="Pfam" id="PF00067">
    <property type="entry name" value="p450"/>
    <property type="match status" value="1"/>
</dbReference>
<proteinExistence type="inferred from homology"/>
<evidence type="ECO:0000313" key="6">
    <source>
        <dbReference type="EMBL" id="PKA62973.1"/>
    </source>
</evidence>
<evidence type="ECO:0000256" key="2">
    <source>
        <dbReference type="ARBA" id="ARBA00022617"/>
    </source>
</evidence>
<accession>A0A2I0B5A4</accession>
<sequence length="226" mass="25746">MNTHDLDFLSRPTNAATDSILYGNNNVFFGYQSEFRRQIRRICVLELLCAKRVRSFRAIREEEISHLLQSISVAAGEAVDLSSKFADLSNNIMARAIVGGRCKEQALFQLALDEVVQYNSGFSIFNLFPSIPKFILRIAGWQKKLDRCGQKLDGIAEKLLQEHIQKRVNFFSTSHEEQDGSFADEDMMDVLIRIQQNGSLQFPLSNENIKSVINVLSICFIYIDDN</sequence>
<gene>
    <name evidence="6" type="primary">CYP71D8</name>
    <name evidence="6" type="ORF">AXF42_Ash007769</name>
</gene>
<keyword evidence="4 6" id="KW-0560">Oxidoreductase</keyword>
<evidence type="ECO:0000256" key="5">
    <source>
        <dbReference type="ARBA" id="ARBA00023004"/>
    </source>
</evidence>
<dbReference type="GO" id="GO:0005506">
    <property type="term" value="F:iron ion binding"/>
    <property type="evidence" value="ECO:0007669"/>
    <property type="project" value="InterPro"/>
</dbReference>
<protein>
    <submittedName>
        <fullName evidence="6">Cytochrome P450 71D8</fullName>
        <ecNumber evidence="6">1.14.13.-</ecNumber>
    </submittedName>
</protein>
<dbReference type="SUPFAM" id="SSF48264">
    <property type="entry name" value="Cytochrome P450"/>
    <property type="match status" value="1"/>
</dbReference>
<dbReference type="OrthoDB" id="689155at2759"/>
<keyword evidence="5" id="KW-0408">Iron</keyword>
<comment type="similarity">
    <text evidence="1">Belongs to the cytochrome P450 family.</text>
</comment>